<comment type="function">
    <text evidence="4">May be an activator protein for the gylABX operon.</text>
</comment>
<reference evidence="8 9" key="1">
    <citation type="submission" date="2018-10" db="EMBL/GenBank/DDBJ databases">
        <title>Draft genome sequence of Bacillus salarius IM0101, isolated from a hypersaline soil in Inner Mongolia, China.</title>
        <authorList>
            <person name="Yamprayoonswat W."/>
            <person name="Boonvisut S."/>
            <person name="Jumpathong W."/>
            <person name="Sittihan S."/>
            <person name="Ruangsuj P."/>
            <person name="Wanthongcharoen S."/>
            <person name="Thongpramul N."/>
            <person name="Pimmason S."/>
            <person name="Yu B."/>
            <person name="Yasawong M."/>
        </authorList>
    </citation>
    <scope>NUCLEOTIDE SEQUENCE [LARGE SCALE GENOMIC DNA]</scope>
    <source>
        <strain evidence="8 9">IM0101</strain>
    </source>
</reference>
<dbReference type="InterPro" id="IPR005471">
    <property type="entry name" value="Tscrpt_reg_IclR_N"/>
</dbReference>
<accession>A0A428N917</accession>
<dbReference type="GO" id="GO:0003700">
    <property type="term" value="F:DNA-binding transcription factor activity"/>
    <property type="evidence" value="ECO:0007669"/>
    <property type="project" value="TreeGrafter"/>
</dbReference>
<protein>
    <recommendedName>
        <fullName evidence="5">Glycerol operon regulatory protein</fullName>
    </recommendedName>
</protein>
<dbReference type="SMART" id="SM00346">
    <property type="entry name" value="HTH_ICLR"/>
    <property type="match status" value="1"/>
</dbReference>
<feature type="domain" description="HTH iclR-type" evidence="6">
    <location>
        <begin position="9"/>
        <end position="71"/>
    </location>
</feature>
<evidence type="ECO:0000256" key="3">
    <source>
        <dbReference type="ARBA" id="ARBA00023163"/>
    </source>
</evidence>
<dbReference type="PROSITE" id="PS51077">
    <property type="entry name" value="HTH_ICLR"/>
    <property type="match status" value="1"/>
</dbReference>
<feature type="domain" description="IclR-ED" evidence="7">
    <location>
        <begin position="72"/>
        <end position="255"/>
    </location>
</feature>
<dbReference type="AlphaFoldDB" id="A0A428N917"/>
<keyword evidence="1" id="KW-0805">Transcription regulation</keyword>
<dbReference type="EMBL" id="RBVX01000002">
    <property type="protein sequence ID" value="RSL34879.1"/>
    <property type="molecule type" value="Genomic_DNA"/>
</dbReference>
<dbReference type="PANTHER" id="PTHR30136">
    <property type="entry name" value="HELIX-TURN-HELIX TRANSCRIPTIONAL REGULATOR, ICLR FAMILY"/>
    <property type="match status" value="1"/>
</dbReference>
<evidence type="ECO:0000256" key="5">
    <source>
        <dbReference type="ARBA" id="ARBA00070406"/>
    </source>
</evidence>
<dbReference type="Gene3D" id="3.30.450.40">
    <property type="match status" value="1"/>
</dbReference>
<gene>
    <name evidence="8" type="ORF">D7Z54_03325</name>
</gene>
<dbReference type="InterPro" id="IPR036388">
    <property type="entry name" value="WH-like_DNA-bd_sf"/>
</dbReference>
<dbReference type="Pfam" id="PF01614">
    <property type="entry name" value="IclR_C"/>
    <property type="match status" value="1"/>
</dbReference>
<dbReference type="GO" id="GO:0003677">
    <property type="term" value="F:DNA binding"/>
    <property type="evidence" value="ECO:0007669"/>
    <property type="project" value="UniProtKB-KW"/>
</dbReference>
<dbReference type="InterPro" id="IPR029016">
    <property type="entry name" value="GAF-like_dom_sf"/>
</dbReference>
<evidence type="ECO:0000256" key="1">
    <source>
        <dbReference type="ARBA" id="ARBA00023015"/>
    </source>
</evidence>
<dbReference type="PROSITE" id="PS51078">
    <property type="entry name" value="ICLR_ED"/>
    <property type="match status" value="1"/>
</dbReference>
<dbReference type="Gene3D" id="1.10.10.10">
    <property type="entry name" value="Winged helix-like DNA-binding domain superfamily/Winged helix DNA-binding domain"/>
    <property type="match status" value="1"/>
</dbReference>
<comment type="caution">
    <text evidence="8">The sequence shown here is derived from an EMBL/GenBank/DDBJ whole genome shotgun (WGS) entry which is preliminary data.</text>
</comment>
<dbReference type="FunFam" id="1.10.10.10:FF:000056">
    <property type="entry name" value="IclR family transcriptional regulator"/>
    <property type="match status" value="1"/>
</dbReference>
<dbReference type="Pfam" id="PF09339">
    <property type="entry name" value="HTH_IclR"/>
    <property type="match status" value="1"/>
</dbReference>
<dbReference type="PANTHER" id="PTHR30136:SF35">
    <property type="entry name" value="HTH-TYPE TRANSCRIPTIONAL REGULATOR RV1719"/>
    <property type="match status" value="1"/>
</dbReference>
<keyword evidence="2" id="KW-0238">DNA-binding</keyword>
<organism evidence="8 9">
    <name type="scientific">Salibacterium salarium</name>
    <dbReference type="NCBI Taxonomy" id="284579"/>
    <lineage>
        <taxon>Bacteria</taxon>
        <taxon>Bacillati</taxon>
        <taxon>Bacillota</taxon>
        <taxon>Bacilli</taxon>
        <taxon>Bacillales</taxon>
        <taxon>Bacillaceae</taxon>
    </lineage>
</organism>
<evidence type="ECO:0000313" key="8">
    <source>
        <dbReference type="EMBL" id="RSL34879.1"/>
    </source>
</evidence>
<name>A0A428N917_9BACI</name>
<dbReference type="GO" id="GO:0045892">
    <property type="term" value="P:negative regulation of DNA-templated transcription"/>
    <property type="evidence" value="ECO:0007669"/>
    <property type="project" value="TreeGrafter"/>
</dbReference>
<keyword evidence="3" id="KW-0804">Transcription</keyword>
<keyword evidence="9" id="KW-1185">Reference proteome</keyword>
<dbReference type="SUPFAM" id="SSF55781">
    <property type="entry name" value="GAF domain-like"/>
    <property type="match status" value="1"/>
</dbReference>
<proteinExistence type="predicted"/>
<evidence type="ECO:0000259" key="7">
    <source>
        <dbReference type="PROSITE" id="PS51078"/>
    </source>
</evidence>
<dbReference type="InterPro" id="IPR036390">
    <property type="entry name" value="WH_DNA-bd_sf"/>
</dbReference>
<evidence type="ECO:0000256" key="2">
    <source>
        <dbReference type="ARBA" id="ARBA00023125"/>
    </source>
</evidence>
<dbReference type="OrthoDB" id="9791752at2"/>
<dbReference type="InterPro" id="IPR014757">
    <property type="entry name" value="Tscrpt_reg_IclR_C"/>
</dbReference>
<evidence type="ECO:0000259" key="6">
    <source>
        <dbReference type="PROSITE" id="PS51077"/>
    </source>
</evidence>
<dbReference type="SUPFAM" id="SSF46785">
    <property type="entry name" value="Winged helix' DNA-binding domain"/>
    <property type="match status" value="1"/>
</dbReference>
<dbReference type="Proteomes" id="UP000275076">
    <property type="component" value="Unassembled WGS sequence"/>
</dbReference>
<dbReference type="InterPro" id="IPR050707">
    <property type="entry name" value="HTH_MetabolicPath_Reg"/>
</dbReference>
<evidence type="ECO:0000313" key="9">
    <source>
        <dbReference type="Proteomes" id="UP000275076"/>
    </source>
</evidence>
<evidence type="ECO:0000256" key="4">
    <source>
        <dbReference type="ARBA" id="ARBA00058938"/>
    </source>
</evidence>
<sequence length="255" mass="28410">MAKDQVISVQSVDRALHILNMLQQEPKGIGITELSNKLDVSKSTAHRLLMSLWKKGFVQQHKETERYVLGLKCLELGESVSENLDVRQTAKSYLEELAKKTSETVHLVTLESNEMVYIDKIETNATIRMFSRVGKRAPLYCTGAGKAMLAFLSEKERNQIYDITTFRRYTSTTITAVDALEKHLEVIRENGYALDEEEHEEGIQCAAAPIFDHTGDVVASVSAAGPVFRVEEEKLSLMAADVKKTADAVSKALGF</sequence>